<dbReference type="Gene3D" id="3.40.50.300">
    <property type="entry name" value="P-loop containing nucleotide triphosphate hydrolases"/>
    <property type="match status" value="1"/>
</dbReference>
<dbReference type="InterPro" id="IPR050388">
    <property type="entry name" value="ABC_Ni/Peptide_Import"/>
</dbReference>
<protein>
    <recommendedName>
        <fullName evidence="11">Nickel import system ATP-binding protein NikD</fullName>
        <ecNumber evidence="10">7.2.2.11</ecNumber>
    </recommendedName>
</protein>
<keyword evidence="5" id="KW-0067">ATP-binding</keyword>
<accession>A0A0W1R374</accession>
<evidence type="ECO:0000256" key="1">
    <source>
        <dbReference type="ARBA" id="ARBA00004202"/>
    </source>
</evidence>
<dbReference type="InterPro" id="IPR027417">
    <property type="entry name" value="P-loop_NTPase"/>
</dbReference>
<evidence type="ECO:0000256" key="7">
    <source>
        <dbReference type="ARBA" id="ARBA00023065"/>
    </source>
</evidence>
<dbReference type="InterPro" id="IPR013563">
    <property type="entry name" value="Oligopep_ABC_C"/>
</dbReference>
<dbReference type="RefSeq" id="WP_058583533.1">
    <property type="nucleotide sequence ID" value="NZ_LOPU01000040.1"/>
</dbReference>
<comment type="catalytic activity">
    <reaction evidence="12">
        <text>Ni(2+)(out) + ATP + H2O = Ni(2+)(in) + ADP + phosphate + H(+)</text>
        <dbReference type="Rhea" id="RHEA:15557"/>
        <dbReference type="ChEBI" id="CHEBI:15377"/>
        <dbReference type="ChEBI" id="CHEBI:15378"/>
        <dbReference type="ChEBI" id="CHEBI:30616"/>
        <dbReference type="ChEBI" id="CHEBI:43474"/>
        <dbReference type="ChEBI" id="CHEBI:49786"/>
        <dbReference type="ChEBI" id="CHEBI:456216"/>
        <dbReference type="EC" id="7.2.2.11"/>
    </reaction>
    <physiologicalReaction direction="left-to-right" evidence="12">
        <dbReference type="Rhea" id="RHEA:15558"/>
    </physiologicalReaction>
</comment>
<dbReference type="InterPro" id="IPR003439">
    <property type="entry name" value="ABC_transporter-like_ATP-bd"/>
</dbReference>
<evidence type="ECO:0000256" key="3">
    <source>
        <dbReference type="ARBA" id="ARBA00022475"/>
    </source>
</evidence>
<evidence type="ECO:0000256" key="6">
    <source>
        <dbReference type="ARBA" id="ARBA00022967"/>
    </source>
</evidence>
<dbReference type="EMBL" id="LOPU01000040">
    <property type="protein sequence ID" value="KTG07702.1"/>
    <property type="molecule type" value="Genomic_DNA"/>
</dbReference>
<evidence type="ECO:0000313" key="15">
    <source>
        <dbReference type="Proteomes" id="UP000054387"/>
    </source>
</evidence>
<keyword evidence="6" id="KW-1278">Translocase</keyword>
<comment type="caution">
    <text evidence="14">The sequence shown here is derived from an EMBL/GenBank/DDBJ whole genome shotgun (WGS) entry which is preliminary data.</text>
</comment>
<gene>
    <name evidence="14" type="ORF">AUR64_02350</name>
</gene>
<dbReference type="GO" id="GO:0015413">
    <property type="term" value="F:ABC-type nickel transporter activity"/>
    <property type="evidence" value="ECO:0007669"/>
    <property type="project" value="UniProtKB-EC"/>
</dbReference>
<dbReference type="PANTHER" id="PTHR43297">
    <property type="entry name" value="OLIGOPEPTIDE TRANSPORT ATP-BINDING PROTEIN APPD"/>
    <property type="match status" value="1"/>
</dbReference>
<dbReference type="SUPFAM" id="SSF52540">
    <property type="entry name" value="P-loop containing nucleoside triphosphate hydrolases"/>
    <property type="match status" value="1"/>
</dbReference>
<feature type="domain" description="ABC transporter" evidence="13">
    <location>
        <begin position="4"/>
        <end position="266"/>
    </location>
</feature>
<dbReference type="Proteomes" id="UP000054387">
    <property type="component" value="Unassembled WGS sequence"/>
</dbReference>
<keyword evidence="3" id="KW-1003">Cell membrane</keyword>
<dbReference type="AlphaFoldDB" id="A0A0W1R374"/>
<dbReference type="InterPro" id="IPR017871">
    <property type="entry name" value="ABC_transporter-like_CS"/>
</dbReference>
<evidence type="ECO:0000256" key="11">
    <source>
        <dbReference type="ARBA" id="ARBA00044143"/>
    </source>
</evidence>
<dbReference type="PROSITE" id="PS50893">
    <property type="entry name" value="ABC_TRANSPORTER_2"/>
    <property type="match status" value="1"/>
</dbReference>
<dbReference type="STRING" id="1514971.AUR64_02350"/>
<name>A0A0W1R374_9EURY</name>
<reference evidence="14 15" key="1">
    <citation type="submission" date="2015-12" db="EMBL/GenBank/DDBJ databases">
        <title>Haloprofundus marisrubri gen. nov., sp. nov., an extremely halophilic archaeon isolated from the Discovery deep brine-seawater interface in the Red Sea.</title>
        <authorList>
            <person name="Zhang G."/>
            <person name="Stingl U."/>
            <person name="Rashid M."/>
        </authorList>
    </citation>
    <scope>NUCLEOTIDE SEQUENCE [LARGE SCALE GENOMIC DNA]</scope>
    <source>
        <strain evidence="14 15">SB9</strain>
    </source>
</reference>
<dbReference type="GO" id="GO:0005886">
    <property type="term" value="C:plasma membrane"/>
    <property type="evidence" value="ECO:0007669"/>
    <property type="project" value="UniProtKB-SubCell"/>
</dbReference>
<evidence type="ECO:0000256" key="2">
    <source>
        <dbReference type="ARBA" id="ARBA00022448"/>
    </source>
</evidence>
<dbReference type="FunFam" id="3.40.50.300:FF:000016">
    <property type="entry name" value="Oligopeptide ABC transporter ATP-binding component"/>
    <property type="match status" value="1"/>
</dbReference>
<keyword evidence="4" id="KW-0547">Nucleotide-binding</keyword>
<dbReference type="Pfam" id="PF08352">
    <property type="entry name" value="oligo_HPY"/>
    <property type="match status" value="1"/>
</dbReference>
<dbReference type="Pfam" id="PF00005">
    <property type="entry name" value="ABC_tran"/>
    <property type="match status" value="1"/>
</dbReference>
<dbReference type="PANTHER" id="PTHR43297:SF13">
    <property type="entry name" value="NICKEL ABC TRANSPORTER, ATP-BINDING PROTEIN"/>
    <property type="match status" value="1"/>
</dbReference>
<dbReference type="GO" id="GO:0005524">
    <property type="term" value="F:ATP binding"/>
    <property type="evidence" value="ECO:0007669"/>
    <property type="project" value="UniProtKB-KW"/>
</dbReference>
<keyword evidence="2" id="KW-0813">Transport</keyword>
<keyword evidence="8" id="KW-0472">Membrane</keyword>
<evidence type="ECO:0000259" key="13">
    <source>
        <dbReference type="PROSITE" id="PS50893"/>
    </source>
</evidence>
<comment type="subunit">
    <text evidence="9">The complex is composed of two ATP-binding proteins (NikD and NikE), two transmembrane proteins (NikB and NikC) and a solute-binding protein (NikA).</text>
</comment>
<evidence type="ECO:0000256" key="8">
    <source>
        <dbReference type="ARBA" id="ARBA00023136"/>
    </source>
</evidence>
<evidence type="ECO:0000256" key="12">
    <source>
        <dbReference type="ARBA" id="ARBA00048610"/>
    </source>
</evidence>
<dbReference type="CDD" id="cd03257">
    <property type="entry name" value="ABC_NikE_OppD_transporters"/>
    <property type="match status" value="1"/>
</dbReference>
<evidence type="ECO:0000256" key="5">
    <source>
        <dbReference type="ARBA" id="ARBA00022840"/>
    </source>
</evidence>
<evidence type="ECO:0000256" key="9">
    <source>
        <dbReference type="ARBA" id="ARBA00038669"/>
    </source>
</evidence>
<evidence type="ECO:0000313" key="14">
    <source>
        <dbReference type="EMBL" id="KTG07702.1"/>
    </source>
</evidence>
<comment type="subcellular location">
    <subcellularLocation>
        <location evidence="1">Cell membrane</location>
        <topology evidence="1">Peripheral membrane protein</topology>
    </subcellularLocation>
</comment>
<sequence length="339" mass="37416">MSVLNVENLHTYFETDRGQVRAVDGVDLEIGDGEIVGLVGESGSGKSVTALSVLGLVDAPGRVVEGSIEYDGRDLQSLSDAELGALRGSDISMVFQDPMTAFNPTQTVGRQLHDVLRTHESGPVHPLVRLFGFDHSKEYKKRVIDALERVGIPSPEERYDDYPHEFSGGMLQRAMIAMSVLCEPSLVLADEPTTALDVTIERQILSLFRNLVDDLGTSVLWITHDISVVAALCDRVVVMYAGKVMEEGPVESVLSDPQHPYTKGLLQSVPRYDEPDRELYVMEGSVPNPIDVPSQCRFADRCPEAHERCFEAHPRLYPTEDGRAACYLAEESLAMEEKL</sequence>
<dbReference type="PROSITE" id="PS00211">
    <property type="entry name" value="ABC_TRANSPORTER_1"/>
    <property type="match status" value="1"/>
</dbReference>
<keyword evidence="15" id="KW-1185">Reference proteome</keyword>
<proteinExistence type="predicted"/>
<evidence type="ECO:0000256" key="10">
    <source>
        <dbReference type="ARBA" id="ARBA00039098"/>
    </source>
</evidence>
<dbReference type="GO" id="GO:0015833">
    <property type="term" value="P:peptide transport"/>
    <property type="evidence" value="ECO:0007669"/>
    <property type="project" value="InterPro"/>
</dbReference>
<dbReference type="InterPro" id="IPR003593">
    <property type="entry name" value="AAA+_ATPase"/>
</dbReference>
<dbReference type="OrthoDB" id="18209at2157"/>
<dbReference type="EC" id="7.2.2.11" evidence="10"/>
<dbReference type="SMART" id="SM00382">
    <property type="entry name" value="AAA"/>
    <property type="match status" value="1"/>
</dbReference>
<keyword evidence="7" id="KW-0406">Ion transport</keyword>
<dbReference type="NCBIfam" id="TIGR01727">
    <property type="entry name" value="oligo_HPY"/>
    <property type="match status" value="1"/>
</dbReference>
<organism evidence="14 15">
    <name type="scientific">Haloprofundus marisrubri</name>
    <dbReference type="NCBI Taxonomy" id="1514971"/>
    <lineage>
        <taxon>Archaea</taxon>
        <taxon>Methanobacteriati</taxon>
        <taxon>Methanobacteriota</taxon>
        <taxon>Stenosarchaea group</taxon>
        <taxon>Halobacteria</taxon>
        <taxon>Halobacteriales</taxon>
        <taxon>Haloferacaceae</taxon>
        <taxon>Haloprofundus</taxon>
    </lineage>
</organism>
<evidence type="ECO:0000256" key="4">
    <source>
        <dbReference type="ARBA" id="ARBA00022741"/>
    </source>
</evidence>
<dbReference type="GO" id="GO:0016887">
    <property type="term" value="F:ATP hydrolysis activity"/>
    <property type="evidence" value="ECO:0007669"/>
    <property type="project" value="InterPro"/>
</dbReference>